<dbReference type="Gene3D" id="3.40.50.720">
    <property type="entry name" value="NAD(P)-binding Rossmann-like Domain"/>
    <property type="match status" value="1"/>
</dbReference>
<organism evidence="2 3">
    <name type="scientific">Saccoglossus kowalevskii</name>
    <name type="common">Acorn worm</name>
    <dbReference type="NCBI Taxonomy" id="10224"/>
    <lineage>
        <taxon>Eukaryota</taxon>
        <taxon>Metazoa</taxon>
        <taxon>Hemichordata</taxon>
        <taxon>Enteropneusta</taxon>
        <taxon>Harrimaniidae</taxon>
        <taxon>Saccoglossus</taxon>
    </lineage>
</organism>
<evidence type="ECO:0000313" key="3">
    <source>
        <dbReference type="RefSeq" id="XP_006812144.1"/>
    </source>
</evidence>
<feature type="non-terminal residue" evidence="3">
    <location>
        <position position="121"/>
    </location>
</feature>
<dbReference type="InterPro" id="IPR035985">
    <property type="entry name" value="Ubiquitin-activating_enz"/>
</dbReference>
<name>A0ABM0LWK3_SACKO</name>
<dbReference type="Proteomes" id="UP000694865">
    <property type="component" value="Unplaced"/>
</dbReference>
<gene>
    <name evidence="3" type="primary">LOC102803082</name>
</gene>
<dbReference type="RefSeq" id="XP_006812144.1">
    <property type="nucleotide sequence ID" value="XM_006812081.1"/>
</dbReference>
<evidence type="ECO:0000313" key="2">
    <source>
        <dbReference type="Proteomes" id="UP000694865"/>
    </source>
</evidence>
<dbReference type="InterPro" id="IPR045886">
    <property type="entry name" value="ThiF/MoeB/HesA"/>
</dbReference>
<reference evidence="3" key="1">
    <citation type="submission" date="2025-08" db="UniProtKB">
        <authorList>
            <consortium name="RefSeq"/>
        </authorList>
    </citation>
    <scope>IDENTIFICATION</scope>
    <source>
        <tissue evidence="3">Testes</tissue>
    </source>
</reference>
<dbReference type="PANTHER" id="PTHR10953">
    <property type="entry name" value="UBIQUITIN-ACTIVATING ENZYME E1"/>
    <property type="match status" value="1"/>
</dbReference>
<dbReference type="SUPFAM" id="SSF69572">
    <property type="entry name" value="Activating enzymes of the ubiquitin-like proteins"/>
    <property type="match status" value="1"/>
</dbReference>
<feature type="domain" description="THIF-type NAD/FAD binding fold" evidence="1">
    <location>
        <begin position="10"/>
        <end position="121"/>
    </location>
</feature>
<dbReference type="PANTHER" id="PTHR10953:SF5">
    <property type="entry name" value="SUMO-ACTIVATING ENZYME SUBUNIT 2"/>
    <property type="match status" value="1"/>
</dbReference>
<proteinExistence type="predicted"/>
<dbReference type="InterPro" id="IPR000594">
    <property type="entry name" value="ThiF_NAD_FAD-bd"/>
</dbReference>
<protein>
    <submittedName>
        <fullName evidence="3">SUMO-activating enzyme subunit 2-A-like</fullName>
    </submittedName>
</protein>
<dbReference type="GeneID" id="102803082"/>
<sequence>MAAAVSGVLSKDLGERVSCGKILVVGAGGIGCELIKNLVLTGFQSIHVIDLDTIDVSNLNRQFLFQKKHVGKSKAQVAKDSALRFNPDVDIIAYHDSIMKPEYGMNFFKQFTIVMNALDNR</sequence>
<accession>A0ABM0LWK3</accession>
<evidence type="ECO:0000259" key="1">
    <source>
        <dbReference type="Pfam" id="PF00899"/>
    </source>
</evidence>
<keyword evidence="2" id="KW-1185">Reference proteome</keyword>
<dbReference type="Pfam" id="PF00899">
    <property type="entry name" value="ThiF"/>
    <property type="match status" value="1"/>
</dbReference>